<keyword evidence="2" id="KW-1185">Reference proteome</keyword>
<reference evidence="1 2" key="1">
    <citation type="submission" date="2014-12" db="EMBL/GenBank/DDBJ databases">
        <title>Complete genome sequence of Streptomyces vietnamensis strain GIMV4.0001, a genetic manipulable producer of the benzoisochromanequinone antibiotic granaticin.</title>
        <authorList>
            <person name="Deng M.R."/>
            <person name="Guo J."/>
            <person name="Ma L.Y."/>
            <person name="Feng G.D."/>
            <person name="Mo C.Y."/>
            <person name="Zhu H.H."/>
        </authorList>
    </citation>
    <scope>NUCLEOTIDE SEQUENCE [LARGE SCALE GENOMIC DNA]</scope>
    <source>
        <strain evidence="2">GIMV4.0001</strain>
    </source>
</reference>
<dbReference type="Proteomes" id="UP000031774">
    <property type="component" value="Chromosome"/>
</dbReference>
<proteinExistence type="predicted"/>
<organism evidence="1 2">
    <name type="scientific">Streptomyces vietnamensis</name>
    <dbReference type="NCBI Taxonomy" id="362257"/>
    <lineage>
        <taxon>Bacteria</taxon>
        <taxon>Bacillati</taxon>
        <taxon>Actinomycetota</taxon>
        <taxon>Actinomycetes</taxon>
        <taxon>Kitasatosporales</taxon>
        <taxon>Streptomycetaceae</taxon>
        <taxon>Streptomyces</taxon>
    </lineage>
</organism>
<dbReference type="KEGG" id="svt:SVTN_17430"/>
<evidence type="ECO:0000313" key="2">
    <source>
        <dbReference type="Proteomes" id="UP000031774"/>
    </source>
</evidence>
<dbReference type="EMBL" id="CP010407">
    <property type="protein sequence ID" value="AJF65910.1"/>
    <property type="molecule type" value="Genomic_DNA"/>
</dbReference>
<dbReference type="AlphaFoldDB" id="A0A0B5HV54"/>
<protein>
    <submittedName>
        <fullName evidence="1">Uncharacterized protein</fullName>
    </submittedName>
</protein>
<dbReference type="HOGENOM" id="CLU_2371498_0_0_11"/>
<name>A0A0B5HV54_9ACTN</name>
<accession>A0A0B5HV54</accession>
<gene>
    <name evidence="1" type="ORF">SVTN_17430</name>
</gene>
<evidence type="ECO:0000313" key="1">
    <source>
        <dbReference type="EMBL" id="AJF65910.1"/>
    </source>
</evidence>
<dbReference type="RefSeq" id="WP_041129930.1">
    <property type="nucleotide sequence ID" value="NZ_CP010407.1"/>
</dbReference>
<sequence>MRARHHFHIDYLGHSVSATVQTGHTPVVEVLVDGKETGHATTRDDRPVALAIELPTDPPTPVTVRATPGPGVPRCLLLTEGDEEPHVMAPRLY</sequence>